<accession>A0ABM1YQQ7</accession>
<dbReference type="EnsemblMetazoa" id="AALFPA23_011311.R16013">
    <property type="protein sequence ID" value="AALFPA23_011311.P16013"/>
    <property type="gene ID" value="AALFPA23_011311"/>
</dbReference>
<keyword evidence="3" id="KW-1185">Reference proteome</keyword>
<evidence type="ECO:0008006" key="4">
    <source>
        <dbReference type="Google" id="ProtNLM"/>
    </source>
</evidence>
<sequence>MIRYIVNSLFAYQLVANVLQLRNTSTINKDHVLRIVVELLKLTGICACCLRVTCMVYSKERIETIKRFITYDTSDSGDSTFDEQQRQNFKKHARAIVQTVFGLIITDTILLTIPCSATRNLIGFPTQLSFVGQRASSVLHFLLVTGFPLATFSKFTCSMANNVVLLLGMRVKLNIVAHRYRQIFKQECLDQEQRFDHMNEELRKALIQQTECWRHLSILKDIVGRTFIPVHYYSLYCIGSLLYVSRDMGVNATSGVLVASVCFLLLEYYVTCRLIDSLRDVTDSIGYTIFELCARIPYTRKSHQKFVHMKRALIITWINTSNVSFANCFQLFNISTSAFVGMLNITYSVFTFLINVGW</sequence>
<keyword evidence="1" id="KW-1133">Transmembrane helix</keyword>
<feature type="transmembrane region" description="Helical" evidence="1">
    <location>
        <begin position="134"/>
        <end position="152"/>
    </location>
</feature>
<evidence type="ECO:0000256" key="1">
    <source>
        <dbReference type="SAM" id="Phobius"/>
    </source>
</evidence>
<evidence type="ECO:0000313" key="2">
    <source>
        <dbReference type="EnsemblMetazoa" id="AALFPA23_011311.P16013"/>
    </source>
</evidence>
<dbReference type="GeneID" id="109414917"/>
<keyword evidence="1" id="KW-0472">Membrane</keyword>
<proteinExistence type="predicted"/>
<feature type="transmembrane region" description="Helical" evidence="1">
    <location>
        <begin position="250"/>
        <end position="270"/>
    </location>
</feature>
<evidence type="ECO:0000313" key="3">
    <source>
        <dbReference type="Proteomes" id="UP000069940"/>
    </source>
</evidence>
<feature type="transmembrane region" description="Helical" evidence="1">
    <location>
        <begin position="95"/>
        <end position="114"/>
    </location>
</feature>
<dbReference type="RefSeq" id="XP_062715836.1">
    <property type="nucleotide sequence ID" value="XM_062859852.1"/>
</dbReference>
<dbReference type="Proteomes" id="UP000069940">
    <property type="component" value="Unassembled WGS sequence"/>
</dbReference>
<protein>
    <recommendedName>
        <fullName evidence="4">Odorant receptor</fullName>
    </recommendedName>
</protein>
<feature type="transmembrane region" description="Helical" evidence="1">
    <location>
        <begin position="222"/>
        <end position="244"/>
    </location>
</feature>
<reference evidence="2" key="2">
    <citation type="submission" date="2025-05" db="UniProtKB">
        <authorList>
            <consortium name="EnsemblMetazoa"/>
        </authorList>
    </citation>
    <scope>IDENTIFICATION</scope>
    <source>
        <strain evidence="2">Foshan</strain>
    </source>
</reference>
<name>A0ABM1YQQ7_AEDAL</name>
<reference evidence="3" key="1">
    <citation type="journal article" date="2015" name="Proc. Natl. Acad. Sci. U.S.A.">
        <title>Genome sequence of the Asian Tiger mosquito, Aedes albopictus, reveals insights into its biology, genetics, and evolution.</title>
        <authorList>
            <person name="Chen X.G."/>
            <person name="Jiang X."/>
            <person name="Gu J."/>
            <person name="Xu M."/>
            <person name="Wu Y."/>
            <person name="Deng Y."/>
            <person name="Zhang C."/>
            <person name="Bonizzoni M."/>
            <person name="Dermauw W."/>
            <person name="Vontas J."/>
            <person name="Armbruster P."/>
            <person name="Huang X."/>
            <person name="Yang Y."/>
            <person name="Zhang H."/>
            <person name="He W."/>
            <person name="Peng H."/>
            <person name="Liu Y."/>
            <person name="Wu K."/>
            <person name="Chen J."/>
            <person name="Lirakis M."/>
            <person name="Topalis P."/>
            <person name="Van Leeuwen T."/>
            <person name="Hall A.B."/>
            <person name="Jiang X."/>
            <person name="Thorpe C."/>
            <person name="Mueller R.L."/>
            <person name="Sun C."/>
            <person name="Waterhouse R.M."/>
            <person name="Yan G."/>
            <person name="Tu Z.J."/>
            <person name="Fang X."/>
            <person name="James A.A."/>
        </authorList>
    </citation>
    <scope>NUCLEOTIDE SEQUENCE [LARGE SCALE GENOMIC DNA]</scope>
    <source>
        <strain evidence="3">Foshan</strain>
    </source>
</reference>
<organism evidence="2 3">
    <name type="scientific">Aedes albopictus</name>
    <name type="common">Asian tiger mosquito</name>
    <name type="synonym">Stegomyia albopicta</name>
    <dbReference type="NCBI Taxonomy" id="7160"/>
    <lineage>
        <taxon>Eukaryota</taxon>
        <taxon>Metazoa</taxon>
        <taxon>Ecdysozoa</taxon>
        <taxon>Arthropoda</taxon>
        <taxon>Hexapoda</taxon>
        <taxon>Insecta</taxon>
        <taxon>Pterygota</taxon>
        <taxon>Neoptera</taxon>
        <taxon>Endopterygota</taxon>
        <taxon>Diptera</taxon>
        <taxon>Nematocera</taxon>
        <taxon>Culicoidea</taxon>
        <taxon>Culicidae</taxon>
        <taxon>Culicinae</taxon>
        <taxon>Aedini</taxon>
        <taxon>Aedes</taxon>
        <taxon>Stegomyia</taxon>
    </lineage>
</organism>
<keyword evidence="1" id="KW-0812">Transmembrane</keyword>
<feature type="transmembrane region" description="Helical" evidence="1">
    <location>
        <begin position="338"/>
        <end position="356"/>
    </location>
</feature>